<protein>
    <submittedName>
        <fullName evidence="2">Uncharacterized protein</fullName>
    </submittedName>
</protein>
<keyword evidence="1" id="KW-1133">Transmembrane helix</keyword>
<keyword evidence="1" id="KW-0472">Membrane</keyword>
<feature type="transmembrane region" description="Helical" evidence="1">
    <location>
        <begin position="38"/>
        <end position="59"/>
    </location>
</feature>
<dbReference type="AlphaFoldDB" id="A0A397UFZ9"/>
<organism evidence="2 3">
    <name type="scientific">Gigaspora rosea</name>
    <dbReference type="NCBI Taxonomy" id="44941"/>
    <lineage>
        <taxon>Eukaryota</taxon>
        <taxon>Fungi</taxon>
        <taxon>Fungi incertae sedis</taxon>
        <taxon>Mucoromycota</taxon>
        <taxon>Glomeromycotina</taxon>
        <taxon>Glomeromycetes</taxon>
        <taxon>Diversisporales</taxon>
        <taxon>Gigasporaceae</taxon>
        <taxon>Gigaspora</taxon>
    </lineage>
</organism>
<dbReference type="Proteomes" id="UP000266673">
    <property type="component" value="Unassembled WGS sequence"/>
</dbReference>
<evidence type="ECO:0000256" key="1">
    <source>
        <dbReference type="SAM" id="Phobius"/>
    </source>
</evidence>
<evidence type="ECO:0000313" key="2">
    <source>
        <dbReference type="EMBL" id="RIB09202.1"/>
    </source>
</evidence>
<proteinExistence type="predicted"/>
<keyword evidence="3" id="KW-1185">Reference proteome</keyword>
<keyword evidence="1" id="KW-0812">Transmembrane</keyword>
<comment type="caution">
    <text evidence="2">The sequence shown here is derived from an EMBL/GenBank/DDBJ whole genome shotgun (WGS) entry which is preliminary data.</text>
</comment>
<evidence type="ECO:0000313" key="3">
    <source>
        <dbReference type="Proteomes" id="UP000266673"/>
    </source>
</evidence>
<sequence length="65" mass="7543">MIKKIREKQFLWVASSQWIVIRCIKLSQINSSDPNSKLAFFSLLMLILASVTTLMKRIFLRCIIG</sequence>
<name>A0A397UFZ9_9GLOM</name>
<dbReference type="EMBL" id="QKWP01001403">
    <property type="protein sequence ID" value="RIB09202.1"/>
    <property type="molecule type" value="Genomic_DNA"/>
</dbReference>
<reference evidence="2 3" key="1">
    <citation type="submission" date="2018-06" db="EMBL/GenBank/DDBJ databases">
        <title>Comparative genomics reveals the genomic features of Rhizophagus irregularis, R. cerebriforme, R. diaphanum and Gigaspora rosea, and their symbiotic lifestyle signature.</title>
        <authorList>
            <person name="Morin E."/>
            <person name="San Clemente H."/>
            <person name="Chen E.C.H."/>
            <person name="De La Providencia I."/>
            <person name="Hainaut M."/>
            <person name="Kuo A."/>
            <person name="Kohler A."/>
            <person name="Murat C."/>
            <person name="Tang N."/>
            <person name="Roy S."/>
            <person name="Loubradou J."/>
            <person name="Henrissat B."/>
            <person name="Grigoriev I.V."/>
            <person name="Corradi N."/>
            <person name="Roux C."/>
            <person name="Martin F.M."/>
        </authorList>
    </citation>
    <scope>NUCLEOTIDE SEQUENCE [LARGE SCALE GENOMIC DNA]</scope>
    <source>
        <strain evidence="2 3">DAOM 194757</strain>
    </source>
</reference>
<gene>
    <name evidence="2" type="ORF">C2G38_288698</name>
</gene>
<accession>A0A397UFZ9</accession>